<evidence type="ECO:0000313" key="2">
    <source>
        <dbReference type="EMBL" id="MUN55869.1"/>
    </source>
</evidence>
<proteinExistence type="predicted"/>
<organism evidence="2 3">
    <name type="scientific">Rothia koreensis</name>
    <dbReference type="NCBI Taxonomy" id="592378"/>
    <lineage>
        <taxon>Bacteria</taxon>
        <taxon>Bacillati</taxon>
        <taxon>Actinomycetota</taxon>
        <taxon>Actinomycetes</taxon>
        <taxon>Micrococcales</taxon>
        <taxon>Micrococcaceae</taxon>
        <taxon>Rothia</taxon>
    </lineage>
</organism>
<feature type="domain" description="T6SS immunity protein Tdi1 C-terminal" evidence="1">
    <location>
        <begin position="113"/>
        <end position="176"/>
    </location>
</feature>
<dbReference type="RefSeq" id="WP_129316175.1">
    <property type="nucleotide sequence ID" value="NZ_JBFCQO010000003.1"/>
</dbReference>
<dbReference type="EMBL" id="WOGT01000009">
    <property type="protein sequence ID" value="MUN55869.1"/>
    <property type="molecule type" value="Genomic_DNA"/>
</dbReference>
<dbReference type="Proteomes" id="UP000462152">
    <property type="component" value="Unassembled WGS sequence"/>
</dbReference>
<evidence type="ECO:0000259" key="1">
    <source>
        <dbReference type="Pfam" id="PF08906"/>
    </source>
</evidence>
<name>A0A7K1LL34_9MICC</name>
<evidence type="ECO:0000313" key="3">
    <source>
        <dbReference type="Proteomes" id="UP000462152"/>
    </source>
</evidence>
<dbReference type="Pfam" id="PF08906">
    <property type="entry name" value="T6SS_Tdi1_C"/>
    <property type="match status" value="1"/>
</dbReference>
<accession>A0A7K1LL34</accession>
<comment type="caution">
    <text evidence="2">The sequence shown here is derived from an EMBL/GenBank/DDBJ whole genome shotgun (WGS) entry which is preliminary data.</text>
</comment>
<dbReference type="AlphaFoldDB" id="A0A7K1LL34"/>
<reference evidence="2 3" key="1">
    <citation type="submission" date="2019-12" db="EMBL/GenBank/DDBJ databases">
        <authorList>
            <person name="Li J."/>
            <person name="Shi Y."/>
            <person name="Xu G."/>
            <person name="Xiao D."/>
            <person name="Ran X."/>
        </authorList>
    </citation>
    <scope>NUCLEOTIDE SEQUENCE [LARGE SCALE GENOMIC DNA]</scope>
    <source>
        <strain evidence="2 3">JCM 15915</strain>
    </source>
</reference>
<gene>
    <name evidence="2" type="ORF">GMA10_11740</name>
</gene>
<dbReference type="OrthoDB" id="2988179at2"/>
<keyword evidence="3" id="KW-1185">Reference proteome</keyword>
<protein>
    <submittedName>
        <fullName evidence="2">DUF1851 domain-containing protein</fullName>
    </submittedName>
</protein>
<dbReference type="InterPro" id="IPR015002">
    <property type="entry name" value="T6SS_Tdi1_C"/>
</dbReference>
<sequence length="195" mass="21850">MPLNLSATHPDTRPYQPEVLGPVIEDNRLPGTTFNNGLLRFHNAESGALAQENLHEFFGDRAAELTPFAVDWRGRHFCRVQMDGNDMALRTDSAFAEASPLTSYEDTIAFLLQSPDAPEFLEEDTMNAAFQRFDMFGIEFDRCIGLKIPAFLGGEETLENLDPSDMDVYWSFNAQIYNQVKDLPPGTPISDIKLG</sequence>